<dbReference type="Gene3D" id="3.40.50.360">
    <property type="match status" value="1"/>
</dbReference>
<protein>
    <submittedName>
        <fullName evidence="5">Flavodoxin</fullName>
    </submittedName>
</protein>
<dbReference type="InterPro" id="IPR001226">
    <property type="entry name" value="Flavodoxin_CS"/>
</dbReference>
<evidence type="ECO:0000256" key="3">
    <source>
        <dbReference type="ARBA" id="ARBA00022643"/>
    </source>
</evidence>
<dbReference type="PANTHER" id="PTHR39201:SF1">
    <property type="entry name" value="FLAVODOXIN-LIKE DOMAIN-CONTAINING PROTEIN"/>
    <property type="match status" value="1"/>
</dbReference>
<dbReference type="EMBL" id="FNKX01000003">
    <property type="protein sequence ID" value="SDR60207.1"/>
    <property type="molecule type" value="Genomic_DNA"/>
</dbReference>
<feature type="domain" description="Flavodoxin-like" evidence="4">
    <location>
        <begin position="7"/>
        <end position="162"/>
    </location>
</feature>
<evidence type="ECO:0000313" key="5">
    <source>
        <dbReference type="EMBL" id="SDR60207.1"/>
    </source>
</evidence>
<dbReference type="InterPro" id="IPR029039">
    <property type="entry name" value="Flavoprotein-like_sf"/>
</dbReference>
<dbReference type="RefSeq" id="WP_090811509.1">
    <property type="nucleotide sequence ID" value="NZ_FNKX01000003.1"/>
</dbReference>
<keyword evidence="3" id="KW-0288">FMN</keyword>
<dbReference type="PROSITE" id="PS00201">
    <property type="entry name" value="FLAVODOXIN"/>
    <property type="match status" value="1"/>
</dbReference>
<dbReference type="SUPFAM" id="SSF52218">
    <property type="entry name" value="Flavoproteins"/>
    <property type="match status" value="1"/>
</dbReference>
<dbReference type="InterPro" id="IPR008254">
    <property type="entry name" value="Flavodoxin/NO_synth"/>
</dbReference>
<dbReference type="GO" id="GO:0009055">
    <property type="term" value="F:electron transfer activity"/>
    <property type="evidence" value="ECO:0007669"/>
    <property type="project" value="InterPro"/>
</dbReference>
<gene>
    <name evidence="5" type="ORF">SAMN05445850_7192</name>
</gene>
<dbReference type="PROSITE" id="PS50902">
    <property type="entry name" value="FLAVODOXIN_LIKE"/>
    <property type="match status" value="1"/>
</dbReference>
<keyword evidence="6" id="KW-1185">Reference proteome</keyword>
<dbReference type="GO" id="GO:0010181">
    <property type="term" value="F:FMN binding"/>
    <property type="evidence" value="ECO:0007669"/>
    <property type="project" value="InterPro"/>
</dbReference>
<dbReference type="STRING" id="157910.SAMN05445850_7192"/>
<evidence type="ECO:0000256" key="1">
    <source>
        <dbReference type="ARBA" id="ARBA00001917"/>
    </source>
</evidence>
<sequence>MTERCRILIVYYSRTGTTRRVAELLASELDADIEPIRERAGPGSRDGARGYVRSVIDALCHRRAAVMPALLDVAAYDLVVVGAPVWAGGACAPVRAWLESNGGQIRHLALFCCEGARGSGTALKQMSEAAGKTPLAACVISGSDLYRRRDADKRDAFAQKIRQRMAARRETEWLV</sequence>
<organism evidence="5 6">
    <name type="scientific">Paraburkholderia tuberum</name>
    <dbReference type="NCBI Taxonomy" id="157910"/>
    <lineage>
        <taxon>Bacteria</taxon>
        <taxon>Pseudomonadati</taxon>
        <taxon>Pseudomonadota</taxon>
        <taxon>Betaproteobacteria</taxon>
        <taxon>Burkholderiales</taxon>
        <taxon>Burkholderiaceae</taxon>
        <taxon>Paraburkholderia</taxon>
    </lineage>
</organism>
<proteinExistence type="predicted"/>
<reference evidence="6" key="1">
    <citation type="submission" date="2016-10" db="EMBL/GenBank/DDBJ databases">
        <authorList>
            <person name="Varghese N."/>
            <person name="Submissions S."/>
        </authorList>
    </citation>
    <scope>NUCLEOTIDE SEQUENCE [LARGE SCALE GENOMIC DNA]</scope>
    <source>
        <strain evidence="6">DUS833</strain>
    </source>
</reference>
<accession>A0A1H1KDS8</accession>
<dbReference type="Proteomes" id="UP000199365">
    <property type="component" value="Unassembled WGS sequence"/>
</dbReference>
<dbReference type="PANTHER" id="PTHR39201">
    <property type="entry name" value="EXPORTED PROTEIN-RELATED"/>
    <property type="match status" value="1"/>
</dbReference>
<comment type="cofactor">
    <cofactor evidence="1">
        <name>FMN</name>
        <dbReference type="ChEBI" id="CHEBI:58210"/>
    </cofactor>
</comment>
<evidence type="ECO:0000256" key="2">
    <source>
        <dbReference type="ARBA" id="ARBA00022630"/>
    </source>
</evidence>
<keyword evidence="2" id="KW-0285">Flavoprotein</keyword>
<name>A0A1H1KDS8_9BURK</name>
<evidence type="ECO:0000259" key="4">
    <source>
        <dbReference type="PROSITE" id="PS50902"/>
    </source>
</evidence>
<evidence type="ECO:0000313" key="6">
    <source>
        <dbReference type="Proteomes" id="UP000199365"/>
    </source>
</evidence>
<dbReference type="AlphaFoldDB" id="A0A1H1KDS8"/>
<dbReference type="Pfam" id="PF12682">
    <property type="entry name" value="Flavodoxin_4"/>
    <property type="match status" value="1"/>
</dbReference>